<comment type="caution">
    <text evidence="2">The sequence shown here is derived from an EMBL/GenBank/DDBJ whole genome shotgun (WGS) entry which is preliminary data.</text>
</comment>
<name>A0ABN1IJI5_9FLAO</name>
<dbReference type="Proteomes" id="UP001501758">
    <property type="component" value="Unassembled WGS sequence"/>
</dbReference>
<reference evidence="2 3" key="1">
    <citation type="journal article" date="2019" name="Int. J. Syst. Evol. Microbiol.">
        <title>The Global Catalogue of Microorganisms (GCM) 10K type strain sequencing project: providing services to taxonomists for standard genome sequencing and annotation.</title>
        <authorList>
            <consortium name="The Broad Institute Genomics Platform"/>
            <consortium name="The Broad Institute Genome Sequencing Center for Infectious Disease"/>
            <person name="Wu L."/>
            <person name="Ma J."/>
        </authorList>
    </citation>
    <scope>NUCLEOTIDE SEQUENCE [LARGE SCALE GENOMIC DNA]</scope>
    <source>
        <strain evidence="2 3">JCM 15974</strain>
    </source>
</reference>
<dbReference type="RefSeq" id="WP_299604537.1">
    <property type="nucleotide sequence ID" value="NZ_BAAAGE010000001.1"/>
</dbReference>
<evidence type="ECO:0000313" key="2">
    <source>
        <dbReference type="EMBL" id="GAA0715434.1"/>
    </source>
</evidence>
<keyword evidence="1" id="KW-0472">Membrane</keyword>
<sequence length="50" mass="5851">MKFIKDENEERRDYIFQKNKKTKLGAKFILLVLAFLIVGVVASGIFLEYL</sequence>
<feature type="transmembrane region" description="Helical" evidence="1">
    <location>
        <begin position="28"/>
        <end position="47"/>
    </location>
</feature>
<dbReference type="EMBL" id="BAAAGE010000001">
    <property type="protein sequence ID" value="GAA0715434.1"/>
    <property type="molecule type" value="Genomic_DNA"/>
</dbReference>
<gene>
    <name evidence="2" type="ORF">GCM10009430_09880</name>
</gene>
<keyword evidence="3" id="KW-1185">Reference proteome</keyword>
<protein>
    <submittedName>
        <fullName evidence="2">Uncharacterized protein</fullName>
    </submittedName>
</protein>
<proteinExistence type="predicted"/>
<keyword evidence="1" id="KW-1133">Transmembrane helix</keyword>
<organism evidence="2 3">
    <name type="scientific">Aquimarina litoralis</name>
    <dbReference type="NCBI Taxonomy" id="584605"/>
    <lineage>
        <taxon>Bacteria</taxon>
        <taxon>Pseudomonadati</taxon>
        <taxon>Bacteroidota</taxon>
        <taxon>Flavobacteriia</taxon>
        <taxon>Flavobacteriales</taxon>
        <taxon>Flavobacteriaceae</taxon>
        <taxon>Aquimarina</taxon>
    </lineage>
</organism>
<keyword evidence="1" id="KW-0812">Transmembrane</keyword>
<evidence type="ECO:0000313" key="3">
    <source>
        <dbReference type="Proteomes" id="UP001501758"/>
    </source>
</evidence>
<accession>A0ABN1IJI5</accession>
<evidence type="ECO:0000256" key="1">
    <source>
        <dbReference type="SAM" id="Phobius"/>
    </source>
</evidence>